<name>A0A9W7FCM9_9STRA</name>
<gene>
    <name evidence="3" type="ORF">TrLO_g5289</name>
</gene>
<evidence type="ECO:0000256" key="2">
    <source>
        <dbReference type="SAM" id="MobiDB-lite"/>
    </source>
</evidence>
<organism evidence="3 4">
    <name type="scientific">Triparma laevis f. longispina</name>
    <dbReference type="NCBI Taxonomy" id="1714387"/>
    <lineage>
        <taxon>Eukaryota</taxon>
        <taxon>Sar</taxon>
        <taxon>Stramenopiles</taxon>
        <taxon>Ochrophyta</taxon>
        <taxon>Bolidophyceae</taxon>
        <taxon>Parmales</taxon>
        <taxon>Triparmaceae</taxon>
        <taxon>Triparma</taxon>
    </lineage>
</organism>
<dbReference type="AlphaFoldDB" id="A0A9W7FCM9"/>
<comment type="caution">
    <text evidence="3">The sequence shown here is derived from an EMBL/GenBank/DDBJ whole genome shotgun (WGS) entry which is preliminary data.</text>
</comment>
<feature type="region of interest" description="Disordered" evidence="2">
    <location>
        <begin position="486"/>
        <end position="507"/>
    </location>
</feature>
<dbReference type="Proteomes" id="UP001165122">
    <property type="component" value="Unassembled WGS sequence"/>
</dbReference>
<keyword evidence="4" id="KW-1185">Reference proteome</keyword>
<feature type="coiled-coil region" evidence="1">
    <location>
        <begin position="106"/>
        <end position="237"/>
    </location>
</feature>
<evidence type="ECO:0000256" key="1">
    <source>
        <dbReference type="SAM" id="Coils"/>
    </source>
</evidence>
<sequence length="507" mass="58230">MDPLNNLQFSDTQTRERLIRLRSDCETAERNVREFEKVVSDEKAVGEELRADLKEQTKEINHIEHGVTRTFQQINYVKAIRSEISKRSTASPSASDFDPQAFSDELAMIKTTIAQSKINIEELRREVEEKTRLAVEQRLEERENELADQISVAESKYEVYKKNHEAIENEAQEASTRKHTLSADIDQAKIDIRIMHERHPAEEKEREIQADDMRRDALAQQEELVAAEAELKILVEKNSVFAEPMKERDELLASLTKSNEVNNSLKNDLFKLGKEGKSLSTKLRAMKKAAKEVTRKNKNAKTKNAKDQEKNREKDEQAKKVLVVEKKREVGFREELKGFAEDESKGEIRLVKELNKKTEDAIEGTEGIVTDLTDGKEDVMEVEMELREIRLEIHTEYGDWGDEMGELQATEVKLEELIEAETVLVEDVKRMEVIEKEDGEMEKKLGGELEVWTECVGLVNKAIKFENLAAKSKKQALIEEAKLKNVNKPKGGLRRSSSNKRRRSKNP</sequence>
<feature type="region of interest" description="Disordered" evidence="2">
    <location>
        <begin position="289"/>
        <end position="316"/>
    </location>
</feature>
<reference evidence="4" key="1">
    <citation type="journal article" date="2023" name="Commun. Biol.">
        <title>Genome analysis of Parmales, the sister group of diatoms, reveals the evolutionary specialization of diatoms from phago-mixotrophs to photoautotrophs.</title>
        <authorList>
            <person name="Ban H."/>
            <person name="Sato S."/>
            <person name="Yoshikawa S."/>
            <person name="Yamada K."/>
            <person name="Nakamura Y."/>
            <person name="Ichinomiya M."/>
            <person name="Sato N."/>
            <person name="Blanc-Mathieu R."/>
            <person name="Endo H."/>
            <person name="Kuwata A."/>
            <person name="Ogata H."/>
        </authorList>
    </citation>
    <scope>NUCLEOTIDE SEQUENCE [LARGE SCALE GENOMIC DNA]</scope>
    <source>
        <strain evidence="4">NIES 3700</strain>
    </source>
</reference>
<keyword evidence="1" id="KW-0175">Coiled coil</keyword>
<feature type="compositionally biased region" description="Basic and acidic residues" evidence="2">
    <location>
        <begin position="304"/>
        <end position="316"/>
    </location>
</feature>
<accession>A0A9W7FCM9</accession>
<dbReference type="OrthoDB" id="10508032at2759"/>
<evidence type="ECO:0000313" key="3">
    <source>
        <dbReference type="EMBL" id="GMI09673.1"/>
    </source>
</evidence>
<dbReference type="EMBL" id="BRXW01000140">
    <property type="protein sequence ID" value="GMI09673.1"/>
    <property type="molecule type" value="Genomic_DNA"/>
</dbReference>
<evidence type="ECO:0000313" key="4">
    <source>
        <dbReference type="Proteomes" id="UP001165122"/>
    </source>
</evidence>
<protein>
    <submittedName>
        <fullName evidence="3">Uncharacterized protein</fullName>
    </submittedName>
</protein>
<proteinExistence type="predicted"/>